<dbReference type="InterPro" id="IPR036097">
    <property type="entry name" value="HisK_dim/P_sf"/>
</dbReference>
<keyword evidence="6" id="KW-0418">Kinase</keyword>
<dbReference type="PANTHER" id="PTHR43065">
    <property type="entry name" value="SENSOR HISTIDINE KINASE"/>
    <property type="match status" value="1"/>
</dbReference>
<evidence type="ECO:0000256" key="2">
    <source>
        <dbReference type="ARBA" id="ARBA00012438"/>
    </source>
</evidence>
<evidence type="ECO:0000256" key="3">
    <source>
        <dbReference type="ARBA" id="ARBA00022553"/>
    </source>
</evidence>
<dbReference type="Gene3D" id="3.30.450.20">
    <property type="entry name" value="PAS domain"/>
    <property type="match status" value="1"/>
</dbReference>
<dbReference type="SUPFAM" id="SSF55874">
    <property type="entry name" value="ATPase domain of HSP90 chaperone/DNA topoisomerase II/histidine kinase"/>
    <property type="match status" value="1"/>
</dbReference>
<comment type="catalytic activity">
    <reaction evidence="1">
        <text>ATP + protein L-histidine = ADP + protein N-phospho-L-histidine.</text>
        <dbReference type="EC" id="2.7.13.3"/>
    </reaction>
</comment>
<dbReference type="AlphaFoldDB" id="A0AB36EBW3"/>
<proteinExistence type="predicted"/>
<feature type="transmembrane region" description="Helical" evidence="4">
    <location>
        <begin position="12"/>
        <end position="29"/>
    </location>
</feature>
<protein>
    <recommendedName>
        <fullName evidence="2">histidine kinase</fullName>
        <ecNumber evidence="2">2.7.13.3</ecNumber>
    </recommendedName>
</protein>
<gene>
    <name evidence="6" type="ORF">A6U91_21230</name>
</gene>
<evidence type="ECO:0000313" key="6">
    <source>
        <dbReference type="EMBL" id="OCJ32906.1"/>
    </source>
</evidence>
<dbReference type="Gene3D" id="1.10.287.130">
    <property type="match status" value="1"/>
</dbReference>
<evidence type="ECO:0000256" key="1">
    <source>
        <dbReference type="ARBA" id="ARBA00000085"/>
    </source>
</evidence>
<dbReference type="Pfam" id="PF00512">
    <property type="entry name" value="HisKA"/>
    <property type="match status" value="1"/>
</dbReference>
<dbReference type="InterPro" id="IPR005467">
    <property type="entry name" value="His_kinase_dom"/>
</dbReference>
<comment type="caution">
    <text evidence="6">The sequence shown here is derived from an EMBL/GenBank/DDBJ whole genome shotgun (WGS) entry which is preliminary data.</text>
</comment>
<dbReference type="PROSITE" id="PS50109">
    <property type="entry name" value="HIS_KIN"/>
    <property type="match status" value="1"/>
</dbReference>
<dbReference type="SMART" id="SM00387">
    <property type="entry name" value="HATPase_c"/>
    <property type="match status" value="1"/>
</dbReference>
<dbReference type="InterPro" id="IPR004358">
    <property type="entry name" value="Sig_transdc_His_kin-like_C"/>
</dbReference>
<dbReference type="EMBL" id="LXKT01000029">
    <property type="protein sequence ID" value="OCJ32906.1"/>
    <property type="molecule type" value="Genomic_DNA"/>
</dbReference>
<keyword evidence="6" id="KW-0808">Transferase</keyword>
<keyword evidence="4" id="KW-0812">Transmembrane</keyword>
<keyword evidence="3" id="KW-0597">Phosphoprotein</keyword>
<dbReference type="Proteomes" id="UP000093451">
    <property type="component" value="Unassembled WGS sequence"/>
</dbReference>
<dbReference type="EC" id="2.7.13.3" evidence="2"/>
<name>A0AB36EBW3_AGRTU</name>
<accession>A0AB36EBW3</accession>
<feature type="transmembrane region" description="Helical" evidence="4">
    <location>
        <begin position="58"/>
        <end position="78"/>
    </location>
</feature>
<evidence type="ECO:0000259" key="5">
    <source>
        <dbReference type="PROSITE" id="PS50109"/>
    </source>
</evidence>
<feature type="transmembrane region" description="Helical" evidence="4">
    <location>
        <begin position="84"/>
        <end position="105"/>
    </location>
</feature>
<feature type="domain" description="Histidine kinase" evidence="5">
    <location>
        <begin position="301"/>
        <end position="518"/>
    </location>
</feature>
<dbReference type="PANTHER" id="PTHR43065:SF42">
    <property type="entry name" value="TWO-COMPONENT SENSOR PPRA"/>
    <property type="match status" value="1"/>
</dbReference>
<reference evidence="6 7" key="1">
    <citation type="journal article" date="2016" name="PeerJ">
        <title>Gall-ID: tools for genotyping gall-causing phytopathogenic bacteria.</title>
        <authorList>
            <person name="Davis E.W.II."/>
            <person name="Weisberg A.J."/>
            <person name="Tabima J.F."/>
            <person name="Grunwald N.J."/>
            <person name="Chang J.H."/>
        </authorList>
    </citation>
    <scope>NUCLEOTIDE SEQUENCE [LARGE SCALE GENOMIC DNA]</scope>
    <source>
        <strain evidence="6 7">N2/73</strain>
    </source>
</reference>
<dbReference type="InterPro" id="IPR036890">
    <property type="entry name" value="HATPase_C_sf"/>
</dbReference>
<organism evidence="6 7">
    <name type="scientific">Agrobacterium tumefaciens</name>
    <dbReference type="NCBI Taxonomy" id="358"/>
    <lineage>
        <taxon>Bacteria</taxon>
        <taxon>Pseudomonadati</taxon>
        <taxon>Pseudomonadota</taxon>
        <taxon>Alphaproteobacteria</taxon>
        <taxon>Hyphomicrobiales</taxon>
        <taxon>Rhizobiaceae</taxon>
        <taxon>Rhizobium/Agrobacterium group</taxon>
        <taxon>Agrobacterium</taxon>
        <taxon>Agrobacterium tumefaciens complex</taxon>
    </lineage>
</organism>
<dbReference type="SMART" id="SM00388">
    <property type="entry name" value="HisKA"/>
    <property type="match status" value="1"/>
</dbReference>
<dbReference type="Gene3D" id="3.30.565.10">
    <property type="entry name" value="Histidine kinase-like ATPase, C-terminal domain"/>
    <property type="match status" value="1"/>
</dbReference>
<dbReference type="CDD" id="cd00082">
    <property type="entry name" value="HisKA"/>
    <property type="match status" value="1"/>
</dbReference>
<dbReference type="InterPro" id="IPR035965">
    <property type="entry name" value="PAS-like_dom_sf"/>
</dbReference>
<dbReference type="SUPFAM" id="SSF47384">
    <property type="entry name" value="Homodimeric domain of signal transducing histidine kinase"/>
    <property type="match status" value="1"/>
</dbReference>
<dbReference type="SUPFAM" id="SSF55785">
    <property type="entry name" value="PYP-like sensor domain (PAS domain)"/>
    <property type="match status" value="1"/>
</dbReference>
<sequence>MRFARQDAGRHDFIFAGGALFVALAVFAVDTFTGIEGAIAVLYAIALLLAAEAVNRLGLILLTALFMVFSLASFFFTHAPDPDFATFLRLCVALAALAVTTALLLRNERARSALLRTNAALRESEERYRSIFDRTRVALWERDYSKLLDYITGLKSAGVTDMKAYVQDHPHVLGECVSKIEVVDANEAAVELLGSFTADVHGGVMHRIIPTDSCTFASLLQAIMDGATYFEDNAEVFNEAGERRLVLLGISFPTDPSAFNRVVVSMVDVTQREEARMALAEAQAELSRASKAATVGALSASLAHELNQPLGAITVNSQTLVRWLERDPPDIDAAKRSAERILRDSNRASDIFKSTRSMMLSTPKESETIDLERLITDTLTLMDHDLQRDRTEVEIIHKTKIPRFKAVRLEMQQVLINLISNAAQSMSASQSQKRLVTISLDSPGEADHILIAVRDTGDGLGDDAQQNLFKPFFTTKDNGMGIGLSICRSTIEARGGTLDGNNHPDGGAIFEIKLPKETANA</sequence>
<dbReference type="GO" id="GO:0000155">
    <property type="term" value="F:phosphorelay sensor kinase activity"/>
    <property type="evidence" value="ECO:0007669"/>
    <property type="project" value="InterPro"/>
</dbReference>
<keyword evidence="4" id="KW-0472">Membrane</keyword>
<evidence type="ECO:0000256" key="4">
    <source>
        <dbReference type="SAM" id="Phobius"/>
    </source>
</evidence>
<keyword evidence="4" id="KW-1133">Transmembrane helix</keyword>
<evidence type="ECO:0000313" key="7">
    <source>
        <dbReference type="Proteomes" id="UP000093451"/>
    </source>
</evidence>
<dbReference type="InterPro" id="IPR003594">
    <property type="entry name" value="HATPase_dom"/>
</dbReference>
<dbReference type="InterPro" id="IPR003661">
    <property type="entry name" value="HisK_dim/P_dom"/>
</dbReference>
<dbReference type="Pfam" id="PF02518">
    <property type="entry name" value="HATPase_c"/>
    <property type="match status" value="1"/>
</dbReference>
<dbReference type="PRINTS" id="PR00344">
    <property type="entry name" value="BCTRLSENSOR"/>
</dbReference>